<gene>
    <name evidence="2" type="primary">Dsim\GD21996</name>
    <name evidence="2" type="ORF">Dsim_GD21996</name>
</gene>
<feature type="region of interest" description="Disordered" evidence="1">
    <location>
        <begin position="1"/>
        <end position="25"/>
    </location>
</feature>
<evidence type="ECO:0000313" key="3">
    <source>
        <dbReference type="Proteomes" id="UP000000304"/>
    </source>
</evidence>
<sequence>MTTSVPPKLQQQQQQQQQNSKNPSPKGCWHTFLVIPVADCLWDRIVGWSAIYECRDLEMPPRAFTKCFACQAD</sequence>
<dbReference type="HOGENOM" id="CLU_2707442_0_0_1"/>
<proteinExistence type="predicted"/>
<protein>
    <submittedName>
        <fullName evidence="2">GD21996</fullName>
    </submittedName>
</protein>
<evidence type="ECO:0000313" key="2">
    <source>
        <dbReference type="EMBL" id="EDX05051.1"/>
    </source>
</evidence>
<evidence type="ECO:0000256" key="1">
    <source>
        <dbReference type="SAM" id="MobiDB-lite"/>
    </source>
</evidence>
<organism evidence="2 3">
    <name type="scientific">Drosophila simulans</name>
    <name type="common">Fruit fly</name>
    <dbReference type="NCBI Taxonomy" id="7240"/>
    <lineage>
        <taxon>Eukaryota</taxon>
        <taxon>Metazoa</taxon>
        <taxon>Ecdysozoa</taxon>
        <taxon>Arthropoda</taxon>
        <taxon>Hexapoda</taxon>
        <taxon>Insecta</taxon>
        <taxon>Pterygota</taxon>
        <taxon>Neoptera</taxon>
        <taxon>Endopterygota</taxon>
        <taxon>Diptera</taxon>
        <taxon>Brachycera</taxon>
        <taxon>Muscomorpha</taxon>
        <taxon>Ephydroidea</taxon>
        <taxon>Drosophilidae</taxon>
        <taxon>Drosophila</taxon>
        <taxon>Sophophora</taxon>
    </lineage>
</organism>
<dbReference type="AlphaFoldDB" id="B4Q5K7"/>
<reference evidence="2 3" key="1">
    <citation type="journal article" date="2007" name="Nature">
        <title>Evolution of genes and genomes on the Drosophila phylogeny.</title>
        <authorList>
            <consortium name="Drosophila 12 Genomes Consortium"/>
            <person name="Clark A.G."/>
            <person name="Eisen M.B."/>
            <person name="Smith D.R."/>
            <person name="Bergman C.M."/>
            <person name="Oliver B."/>
            <person name="Markow T.A."/>
            <person name="Kaufman T.C."/>
            <person name="Kellis M."/>
            <person name="Gelbart W."/>
            <person name="Iyer V.N."/>
            <person name="Pollard D.A."/>
            <person name="Sackton T.B."/>
            <person name="Larracuente A.M."/>
            <person name="Singh N.D."/>
            <person name="Abad J.P."/>
            <person name="Abt D.N."/>
            <person name="Adryan B."/>
            <person name="Aguade M."/>
            <person name="Akashi H."/>
            <person name="Anderson W.W."/>
            <person name="Aquadro C.F."/>
            <person name="Ardell D.H."/>
            <person name="Arguello R."/>
            <person name="Artieri C.G."/>
            <person name="Barbash D.A."/>
            <person name="Barker D."/>
            <person name="Barsanti P."/>
            <person name="Batterham P."/>
            <person name="Batzoglou S."/>
            <person name="Begun D."/>
            <person name="Bhutkar A."/>
            <person name="Blanco E."/>
            <person name="Bosak S.A."/>
            <person name="Bradley R.K."/>
            <person name="Brand A.D."/>
            <person name="Brent M.R."/>
            <person name="Brooks A.N."/>
            <person name="Brown R.H."/>
            <person name="Butlin R.K."/>
            <person name="Caggese C."/>
            <person name="Calvi B.R."/>
            <person name="Bernardo de Carvalho A."/>
            <person name="Caspi A."/>
            <person name="Castrezana S."/>
            <person name="Celniker S.E."/>
            <person name="Chang J.L."/>
            <person name="Chapple C."/>
            <person name="Chatterji S."/>
            <person name="Chinwalla A."/>
            <person name="Civetta A."/>
            <person name="Clifton S.W."/>
            <person name="Comeron J.M."/>
            <person name="Costello J.C."/>
            <person name="Coyne J.A."/>
            <person name="Daub J."/>
            <person name="David R.G."/>
            <person name="Delcher A.L."/>
            <person name="Delehaunty K."/>
            <person name="Do C.B."/>
            <person name="Ebling H."/>
            <person name="Edwards K."/>
            <person name="Eickbush T."/>
            <person name="Evans J.D."/>
            <person name="Filipski A."/>
            <person name="Findeiss S."/>
            <person name="Freyhult E."/>
            <person name="Fulton L."/>
            <person name="Fulton R."/>
            <person name="Garcia A.C."/>
            <person name="Gardiner A."/>
            <person name="Garfield D.A."/>
            <person name="Garvin B.E."/>
            <person name="Gibson G."/>
            <person name="Gilbert D."/>
            <person name="Gnerre S."/>
            <person name="Godfrey J."/>
            <person name="Good R."/>
            <person name="Gotea V."/>
            <person name="Gravely B."/>
            <person name="Greenberg A.J."/>
            <person name="Griffiths-Jones S."/>
            <person name="Gross S."/>
            <person name="Guigo R."/>
            <person name="Gustafson E.A."/>
            <person name="Haerty W."/>
            <person name="Hahn M.W."/>
            <person name="Halligan D.L."/>
            <person name="Halpern A.L."/>
            <person name="Halter G.M."/>
            <person name="Han M.V."/>
            <person name="Heger A."/>
            <person name="Hillier L."/>
            <person name="Hinrichs A.S."/>
            <person name="Holmes I."/>
            <person name="Hoskins R.A."/>
            <person name="Hubisz M.J."/>
            <person name="Hultmark D."/>
            <person name="Huntley M.A."/>
            <person name="Jaffe D.B."/>
            <person name="Jagadeeshan S."/>
            <person name="Jeck W.R."/>
            <person name="Johnson J."/>
            <person name="Jones C.D."/>
            <person name="Jordan W.C."/>
            <person name="Karpen G.H."/>
            <person name="Kataoka E."/>
            <person name="Keightley P.D."/>
            <person name="Kheradpour P."/>
            <person name="Kirkness E.F."/>
            <person name="Koerich L.B."/>
            <person name="Kristiansen K."/>
            <person name="Kudrna D."/>
            <person name="Kulathinal R.J."/>
            <person name="Kumar S."/>
            <person name="Kwok R."/>
            <person name="Lander E."/>
            <person name="Langley C.H."/>
            <person name="Lapoint R."/>
            <person name="Lazzaro B.P."/>
            <person name="Lee S.J."/>
            <person name="Levesque L."/>
            <person name="Li R."/>
            <person name="Lin C.F."/>
            <person name="Lin M.F."/>
            <person name="Lindblad-Toh K."/>
            <person name="Llopart A."/>
            <person name="Long M."/>
            <person name="Low L."/>
            <person name="Lozovsky E."/>
            <person name="Lu J."/>
            <person name="Luo M."/>
            <person name="Machado C.A."/>
            <person name="Makalowski W."/>
            <person name="Marzo M."/>
            <person name="Matsuda M."/>
            <person name="Matzkin L."/>
            <person name="McAllister B."/>
            <person name="McBride C.S."/>
            <person name="McKernan B."/>
            <person name="McKernan K."/>
            <person name="Mendez-Lago M."/>
            <person name="Minx P."/>
            <person name="Mollenhauer M.U."/>
            <person name="Montooth K."/>
            <person name="Mount S.M."/>
            <person name="Mu X."/>
            <person name="Myers E."/>
            <person name="Negre B."/>
            <person name="Newfeld S."/>
            <person name="Nielsen R."/>
            <person name="Noor M.A."/>
            <person name="O'Grady P."/>
            <person name="Pachter L."/>
            <person name="Papaceit M."/>
            <person name="Parisi M.J."/>
            <person name="Parisi M."/>
            <person name="Parts L."/>
            <person name="Pedersen J.S."/>
            <person name="Pesole G."/>
            <person name="Phillippy A.M."/>
            <person name="Ponting C.P."/>
            <person name="Pop M."/>
            <person name="Porcelli D."/>
            <person name="Powell J.R."/>
            <person name="Prohaska S."/>
            <person name="Pruitt K."/>
            <person name="Puig M."/>
            <person name="Quesneville H."/>
            <person name="Ram K.R."/>
            <person name="Rand D."/>
            <person name="Rasmussen M.D."/>
            <person name="Reed L.K."/>
            <person name="Reenan R."/>
            <person name="Reily A."/>
            <person name="Remington K.A."/>
            <person name="Rieger T.T."/>
            <person name="Ritchie M.G."/>
            <person name="Robin C."/>
            <person name="Rogers Y.H."/>
            <person name="Rohde C."/>
            <person name="Rozas J."/>
            <person name="Rubenfield M.J."/>
            <person name="Ruiz A."/>
            <person name="Russo S."/>
            <person name="Salzberg S.L."/>
            <person name="Sanchez-Gracia A."/>
            <person name="Saranga D.J."/>
            <person name="Sato H."/>
            <person name="Schaeffer S.W."/>
            <person name="Schatz M.C."/>
            <person name="Schlenke T."/>
            <person name="Schwartz R."/>
            <person name="Segarra C."/>
            <person name="Singh R.S."/>
            <person name="Sirot L."/>
            <person name="Sirota M."/>
            <person name="Sisneros N.B."/>
            <person name="Smith C.D."/>
            <person name="Smith T.F."/>
            <person name="Spieth J."/>
            <person name="Stage D.E."/>
            <person name="Stark A."/>
            <person name="Stephan W."/>
            <person name="Strausberg R.L."/>
            <person name="Strempel S."/>
            <person name="Sturgill D."/>
            <person name="Sutton G."/>
            <person name="Sutton G.G."/>
            <person name="Tao W."/>
            <person name="Teichmann S."/>
            <person name="Tobari Y.N."/>
            <person name="Tomimura Y."/>
            <person name="Tsolas J.M."/>
            <person name="Valente V.L."/>
            <person name="Venter E."/>
            <person name="Venter J.C."/>
            <person name="Vicario S."/>
            <person name="Vieira F.G."/>
            <person name="Vilella A.J."/>
            <person name="Villasante A."/>
            <person name="Walenz B."/>
            <person name="Wang J."/>
            <person name="Wasserman M."/>
            <person name="Watts T."/>
            <person name="Wilson D."/>
            <person name="Wilson R.K."/>
            <person name="Wing R.A."/>
            <person name="Wolfner M.F."/>
            <person name="Wong A."/>
            <person name="Wong G.K."/>
            <person name="Wu C.I."/>
            <person name="Wu G."/>
            <person name="Yamamoto D."/>
            <person name="Yang H.P."/>
            <person name="Yang S.P."/>
            <person name="Yorke J.A."/>
            <person name="Yoshida K."/>
            <person name="Zdobnov E."/>
            <person name="Zhang P."/>
            <person name="Zhang Y."/>
            <person name="Zimin A.V."/>
            <person name="Baldwin J."/>
            <person name="Abdouelleil A."/>
            <person name="Abdulkadir J."/>
            <person name="Abebe A."/>
            <person name="Abera B."/>
            <person name="Abreu J."/>
            <person name="Acer S.C."/>
            <person name="Aftuck L."/>
            <person name="Alexander A."/>
            <person name="An P."/>
            <person name="Anderson E."/>
            <person name="Anderson S."/>
            <person name="Arachi H."/>
            <person name="Azer M."/>
            <person name="Bachantsang P."/>
            <person name="Barry A."/>
            <person name="Bayul T."/>
            <person name="Berlin A."/>
            <person name="Bessette D."/>
            <person name="Bloom T."/>
            <person name="Blye J."/>
            <person name="Boguslavskiy L."/>
            <person name="Bonnet C."/>
            <person name="Boukhgalter B."/>
            <person name="Bourzgui I."/>
            <person name="Brown A."/>
            <person name="Cahill P."/>
            <person name="Channer S."/>
            <person name="Cheshatsang Y."/>
            <person name="Chuda L."/>
            <person name="Citroen M."/>
            <person name="Collymore A."/>
            <person name="Cooke P."/>
            <person name="Costello M."/>
            <person name="D'Aco K."/>
            <person name="Daza R."/>
            <person name="De Haan G."/>
            <person name="DeGray S."/>
            <person name="DeMaso C."/>
            <person name="Dhargay N."/>
            <person name="Dooley K."/>
            <person name="Dooley E."/>
            <person name="Doricent M."/>
            <person name="Dorje P."/>
            <person name="Dorjee K."/>
            <person name="Dupes A."/>
            <person name="Elong R."/>
            <person name="Falk J."/>
            <person name="Farina A."/>
            <person name="Faro S."/>
            <person name="Ferguson D."/>
            <person name="Fisher S."/>
            <person name="Foley C.D."/>
            <person name="Franke A."/>
            <person name="Friedrich D."/>
            <person name="Gadbois L."/>
            <person name="Gearin G."/>
            <person name="Gearin C.R."/>
            <person name="Giannoukos G."/>
            <person name="Goode T."/>
            <person name="Graham J."/>
            <person name="Grandbois E."/>
            <person name="Grewal S."/>
            <person name="Gyaltsen K."/>
            <person name="Hafez N."/>
            <person name="Hagos B."/>
            <person name="Hall J."/>
            <person name="Henson C."/>
            <person name="Hollinger A."/>
            <person name="Honan T."/>
            <person name="Huard M.D."/>
            <person name="Hughes L."/>
            <person name="Hurhula B."/>
            <person name="Husby M.E."/>
            <person name="Kamat A."/>
            <person name="Kanga B."/>
            <person name="Kashin S."/>
            <person name="Khazanovich D."/>
            <person name="Kisner P."/>
            <person name="Lance K."/>
            <person name="Lara M."/>
            <person name="Lee W."/>
            <person name="Lennon N."/>
            <person name="Letendre F."/>
            <person name="LeVine R."/>
            <person name="Lipovsky A."/>
            <person name="Liu X."/>
            <person name="Liu J."/>
            <person name="Liu S."/>
            <person name="Lokyitsang T."/>
            <person name="Lokyitsang Y."/>
            <person name="Lubonja R."/>
            <person name="Lui A."/>
            <person name="MacDonald P."/>
            <person name="Magnisalis V."/>
            <person name="Maru K."/>
            <person name="Matthews C."/>
            <person name="McCusker W."/>
            <person name="McDonough S."/>
            <person name="Mehta T."/>
            <person name="Meldrim J."/>
            <person name="Meneus L."/>
            <person name="Mihai O."/>
            <person name="Mihalev A."/>
            <person name="Mihova T."/>
            <person name="Mittelman R."/>
            <person name="Mlenga V."/>
            <person name="Montmayeur A."/>
            <person name="Mulrain L."/>
            <person name="Navidi A."/>
            <person name="Naylor J."/>
            <person name="Negash T."/>
            <person name="Nguyen T."/>
            <person name="Nguyen N."/>
            <person name="Nicol R."/>
            <person name="Norbu C."/>
            <person name="Norbu N."/>
            <person name="Novod N."/>
            <person name="O'Neill B."/>
            <person name="Osman S."/>
            <person name="Markiewicz E."/>
            <person name="Oyono O.L."/>
            <person name="Patti C."/>
            <person name="Phunkhang P."/>
            <person name="Pierre F."/>
            <person name="Priest M."/>
            <person name="Raghuraman S."/>
            <person name="Rege F."/>
            <person name="Reyes R."/>
            <person name="Rise C."/>
            <person name="Rogov P."/>
            <person name="Ross K."/>
            <person name="Ryan E."/>
            <person name="Settipalli S."/>
            <person name="Shea T."/>
            <person name="Sherpa N."/>
            <person name="Shi L."/>
            <person name="Shih D."/>
            <person name="Sparrow T."/>
            <person name="Spaulding J."/>
            <person name="Stalker J."/>
            <person name="Stange-Thomann N."/>
            <person name="Stavropoulos S."/>
            <person name="Stone C."/>
            <person name="Strader C."/>
            <person name="Tesfaye S."/>
            <person name="Thomson T."/>
            <person name="Thoulutsang Y."/>
            <person name="Thoulutsang D."/>
            <person name="Topham K."/>
            <person name="Topping I."/>
            <person name="Tsamla T."/>
            <person name="Vassiliev H."/>
            <person name="Vo A."/>
            <person name="Wangchuk T."/>
            <person name="Wangdi T."/>
            <person name="Weiand M."/>
            <person name="Wilkinson J."/>
            <person name="Wilson A."/>
            <person name="Yadav S."/>
            <person name="Young G."/>
            <person name="Yu Q."/>
            <person name="Zembek L."/>
            <person name="Zhong D."/>
            <person name="Zimmer A."/>
            <person name="Zwirko Z."/>
            <person name="Jaffe D.B."/>
            <person name="Alvarez P."/>
            <person name="Brockman W."/>
            <person name="Butler J."/>
            <person name="Chin C."/>
            <person name="Gnerre S."/>
            <person name="Grabherr M."/>
            <person name="Kleber M."/>
            <person name="Mauceli E."/>
            <person name="MacCallum I."/>
        </authorList>
    </citation>
    <scope>NUCLEOTIDE SEQUENCE [LARGE SCALE GENOMIC DNA]</scope>
    <source>
        <strain evidence="3">white501</strain>
    </source>
</reference>
<name>B4Q5K7_DROSI</name>
<dbReference type="EMBL" id="CM000361">
    <property type="protein sequence ID" value="EDX05051.1"/>
    <property type="molecule type" value="Genomic_DNA"/>
</dbReference>
<keyword evidence="3" id="KW-1185">Reference proteome</keyword>
<accession>B4Q5K7</accession>
<dbReference type="Proteomes" id="UP000000304">
    <property type="component" value="Chromosome 2L"/>
</dbReference>